<proteinExistence type="predicted"/>
<accession>A0ACC3Z9J2</accession>
<organism evidence="1 2">
    <name type="scientific">Colletotrichum truncatum</name>
    <name type="common">Anthracnose fungus</name>
    <name type="synonym">Colletotrichum capsici</name>
    <dbReference type="NCBI Taxonomy" id="5467"/>
    <lineage>
        <taxon>Eukaryota</taxon>
        <taxon>Fungi</taxon>
        <taxon>Dikarya</taxon>
        <taxon>Ascomycota</taxon>
        <taxon>Pezizomycotina</taxon>
        <taxon>Sordariomycetes</taxon>
        <taxon>Hypocreomycetidae</taxon>
        <taxon>Glomerellales</taxon>
        <taxon>Glomerellaceae</taxon>
        <taxon>Colletotrichum</taxon>
        <taxon>Colletotrichum truncatum species complex</taxon>
    </lineage>
</organism>
<name>A0ACC3Z9J2_COLTU</name>
<comment type="caution">
    <text evidence="1">The sequence shown here is derived from an EMBL/GenBank/DDBJ whole genome shotgun (WGS) entry which is preliminary data.</text>
</comment>
<dbReference type="Proteomes" id="UP000805649">
    <property type="component" value="Unassembled WGS sequence"/>
</dbReference>
<reference evidence="1 2" key="1">
    <citation type="journal article" date="2020" name="Phytopathology">
        <title>Genome Sequence Resources of Colletotrichum truncatum, C. plurivorum, C. musicola, and C. sojae: Four Species Pathogenic to Soybean (Glycine max).</title>
        <authorList>
            <person name="Rogerio F."/>
            <person name="Boufleur T.R."/>
            <person name="Ciampi-Guillardi M."/>
            <person name="Sukno S.A."/>
            <person name="Thon M.R."/>
            <person name="Massola Junior N.S."/>
            <person name="Baroncelli R."/>
        </authorList>
    </citation>
    <scope>NUCLEOTIDE SEQUENCE [LARGE SCALE GENOMIC DNA]</scope>
    <source>
        <strain evidence="1 2">CMES1059</strain>
    </source>
</reference>
<evidence type="ECO:0000313" key="2">
    <source>
        <dbReference type="Proteomes" id="UP000805649"/>
    </source>
</evidence>
<keyword evidence="2" id="KW-1185">Reference proteome</keyword>
<gene>
    <name evidence="1" type="ORF">CTRU02_203528</name>
</gene>
<dbReference type="EMBL" id="VUJX02000002">
    <property type="protein sequence ID" value="KAL0940765.1"/>
    <property type="molecule type" value="Genomic_DNA"/>
</dbReference>
<protein>
    <submittedName>
        <fullName evidence="1">Mitochondrial carrier protein</fullName>
    </submittedName>
</protein>
<sequence>MGQMSKADILLWYRCLYRSALRAVQFSVPARYIVRDQLRAAFRSESEVLDKHVAQRTNWFLQSAAKERGLEHKILKNLVQAAKQRNQKKSWKTDYRKGIELQGKPLAQATKDFDATAHHHFDMTLAMLNKSMGLGLRCGPTSGKR</sequence>
<evidence type="ECO:0000313" key="1">
    <source>
        <dbReference type="EMBL" id="KAL0940765.1"/>
    </source>
</evidence>